<feature type="binding site" evidence="3">
    <location>
        <position position="243"/>
    </location>
    <ligand>
        <name>substrate</name>
    </ligand>
</feature>
<dbReference type="Pfam" id="PF03480">
    <property type="entry name" value="DctP"/>
    <property type="match status" value="1"/>
</dbReference>
<keyword evidence="3" id="KW-0479">Metal-binding</keyword>
<protein>
    <submittedName>
        <fullName evidence="5">ABC transporter substrate-binding protein</fullName>
    </submittedName>
</protein>
<evidence type="ECO:0000256" key="2">
    <source>
        <dbReference type="PIRSR" id="PIRSR039026-1"/>
    </source>
</evidence>
<dbReference type="GO" id="GO:0046872">
    <property type="term" value="F:metal ion binding"/>
    <property type="evidence" value="ECO:0007669"/>
    <property type="project" value="UniProtKB-KW"/>
</dbReference>
<gene>
    <name evidence="5" type="ORF">CR162_11500</name>
</gene>
<dbReference type="Gene3D" id="3.40.190.10">
    <property type="entry name" value="Periplasmic binding protein-like II"/>
    <property type="match status" value="1"/>
</dbReference>
<dbReference type="Gene3D" id="3.40.190.170">
    <property type="entry name" value="Bacterial extracellular solute-binding protein, family 7"/>
    <property type="match status" value="1"/>
</dbReference>
<feature type="binding site" evidence="2">
    <location>
        <position position="159"/>
    </location>
    <ligand>
        <name>substrate</name>
    </ligand>
</feature>
<sequence>MNRRALLGAAATAAPAALTVSTLAMPALAQSAPELRWRLTSSFPRNLDILYGAPELIARRVAAITDNKFQIRVFPAGEIVGGLQALDAVQAGTVECAHSAAYYYTGKDPSFAFFTAMPFGLNTRMFNAWYRHGGGAALAAELFGSYNIVAFTAGDTGAQMGGWFRKEVKTLADVQGLKFRIAGFAGQVFAKLGAVPTQVAASDIYPSLERGTLDAVEFVGPYDDEKLGFARVAPNYYFPGFFEPGARLHLMVNKAAFEALPAAYKAALETACAEADQDMTARYDAANPQALRRLIAAGAQLRPWSREILSAAWKATHELYEETGARNERFKTIWESYRRFRDDEYSWFRVAENSFDNFAFTASQTVR</sequence>
<dbReference type="GO" id="GO:0055085">
    <property type="term" value="P:transmembrane transport"/>
    <property type="evidence" value="ECO:0007669"/>
    <property type="project" value="InterPro"/>
</dbReference>
<evidence type="ECO:0000313" key="5">
    <source>
        <dbReference type="EMBL" id="PHK94775.1"/>
    </source>
</evidence>
<dbReference type="AlphaFoldDB" id="A0A2C7ABJ2"/>
<dbReference type="EMBL" id="PDNU01000019">
    <property type="protein sequence ID" value="PHK94775.1"/>
    <property type="molecule type" value="Genomic_DNA"/>
</dbReference>
<evidence type="ECO:0000256" key="3">
    <source>
        <dbReference type="PIRSR" id="PIRSR039026-2"/>
    </source>
</evidence>
<name>A0A2C7ABJ2_9PROT</name>
<dbReference type="InterPro" id="IPR006311">
    <property type="entry name" value="TAT_signal"/>
</dbReference>
<keyword evidence="6" id="KW-1185">Reference proteome</keyword>
<dbReference type="RefSeq" id="WP_099095702.1">
    <property type="nucleotide sequence ID" value="NZ_PDNU01000019.1"/>
</dbReference>
<evidence type="ECO:0000313" key="6">
    <source>
        <dbReference type="Proteomes" id="UP000223527"/>
    </source>
</evidence>
<dbReference type="OrthoDB" id="9780733at2"/>
<keyword evidence="1 4" id="KW-0732">Signal</keyword>
<reference evidence="5 6" key="1">
    <citation type="submission" date="2017-10" db="EMBL/GenBank/DDBJ databases">
        <authorList>
            <person name="Banno H."/>
            <person name="Chua N.-H."/>
        </authorList>
    </citation>
    <scope>NUCLEOTIDE SEQUENCE [LARGE SCALE GENOMIC DNA]</scope>
    <source>
        <strain evidence="5 6">YW11</strain>
    </source>
</reference>
<dbReference type="NCBIfam" id="NF037995">
    <property type="entry name" value="TRAP_S1"/>
    <property type="match status" value="1"/>
</dbReference>
<dbReference type="PROSITE" id="PS51318">
    <property type="entry name" value="TAT"/>
    <property type="match status" value="1"/>
</dbReference>
<organism evidence="5 6">
    <name type="scientific">Teichococcus rhizosphaerae</name>
    <dbReference type="NCBI Taxonomy" id="1335062"/>
    <lineage>
        <taxon>Bacteria</taxon>
        <taxon>Pseudomonadati</taxon>
        <taxon>Pseudomonadota</taxon>
        <taxon>Alphaproteobacteria</taxon>
        <taxon>Acetobacterales</taxon>
        <taxon>Roseomonadaceae</taxon>
        <taxon>Roseomonas</taxon>
    </lineage>
</organism>
<feature type="binding site" evidence="2">
    <location>
        <position position="180"/>
    </location>
    <ligand>
        <name>substrate</name>
    </ligand>
</feature>
<evidence type="ECO:0000256" key="1">
    <source>
        <dbReference type="ARBA" id="ARBA00022729"/>
    </source>
</evidence>
<feature type="signal peptide" evidence="4">
    <location>
        <begin position="1"/>
        <end position="29"/>
    </location>
</feature>
<feature type="binding site" evidence="3">
    <location>
        <position position="218"/>
    </location>
    <ligand>
        <name>Na(+)</name>
        <dbReference type="ChEBI" id="CHEBI:29101"/>
    </ligand>
</feature>
<dbReference type="PANTHER" id="PTHR33376">
    <property type="match status" value="1"/>
</dbReference>
<dbReference type="PANTHER" id="PTHR33376:SF5">
    <property type="entry name" value="EXTRACYTOPLASMIC SOLUTE RECEPTOR PROTEIN"/>
    <property type="match status" value="1"/>
</dbReference>
<dbReference type="InterPro" id="IPR018389">
    <property type="entry name" value="DctP_fam"/>
</dbReference>
<dbReference type="Proteomes" id="UP000223527">
    <property type="component" value="Unassembled WGS sequence"/>
</dbReference>
<feature type="binding site" evidence="3">
    <location>
        <position position="217"/>
    </location>
    <ligand>
        <name>substrate</name>
    </ligand>
</feature>
<dbReference type="InterPro" id="IPR038404">
    <property type="entry name" value="TRAP_DctP_sf"/>
</dbReference>
<accession>A0A2C7ABJ2</accession>
<dbReference type="InterPro" id="IPR026289">
    <property type="entry name" value="SBP_TakP-like"/>
</dbReference>
<feature type="chain" id="PRO_5013129898" evidence="4">
    <location>
        <begin position="30"/>
        <end position="367"/>
    </location>
</feature>
<dbReference type="PIRSF" id="PIRSF039026">
    <property type="entry name" value="SiaP"/>
    <property type="match status" value="1"/>
</dbReference>
<evidence type="ECO:0000256" key="4">
    <source>
        <dbReference type="SAM" id="SignalP"/>
    </source>
</evidence>
<dbReference type="GO" id="GO:0031317">
    <property type="term" value="C:tripartite ATP-independent periplasmic transporter complex"/>
    <property type="evidence" value="ECO:0007669"/>
    <property type="project" value="InterPro"/>
</dbReference>
<proteinExistence type="predicted"/>
<comment type="caution">
    <text evidence="5">The sequence shown here is derived from an EMBL/GenBank/DDBJ whole genome shotgun (WGS) entry which is preliminary data.</text>
</comment>